<proteinExistence type="predicted"/>
<protein>
    <recommendedName>
        <fullName evidence="5">DUF1593 domain-containing protein</fullName>
    </recommendedName>
</protein>
<accession>A0A2K2FWX3</accession>
<dbReference type="InterPro" id="IPR011483">
    <property type="entry name" value="Sde182_NH-like"/>
</dbReference>
<dbReference type="Gene3D" id="3.90.245.10">
    <property type="entry name" value="Ribonucleoside hydrolase-like"/>
    <property type="match status" value="1"/>
</dbReference>
<name>A0A2K2FWX3_9SPHN</name>
<dbReference type="InterPro" id="IPR048527">
    <property type="entry name" value="Sde182_C"/>
</dbReference>
<dbReference type="GO" id="GO:0016799">
    <property type="term" value="F:hydrolase activity, hydrolyzing N-glycosyl compounds"/>
    <property type="evidence" value="ECO:0007669"/>
    <property type="project" value="InterPro"/>
</dbReference>
<dbReference type="SUPFAM" id="SSF53590">
    <property type="entry name" value="Nucleoside hydrolase"/>
    <property type="match status" value="1"/>
</dbReference>
<dbReference type="AlphaFoldDB" id="A0A2K2FWX3"/>
<evidence type="ECO:0000259" key="1">
    <source>
        <dbReference type="Pfam" id="PF07632"/>
    </source>
</evidence>
<dbReference type="Gene3D" id="2.60.40.10">
    <property type="entry name" value="Immunoglobulins"/>
    <property type="match status" value="1"/>
</dbReference>
<dbReference type="Pfam" id="PF07632">
    <property type="entry name" value="Sde182_NH-like"/>
    <property type="match status" value="1"/>
</dbReference>
<dbReference type="EMBL" id="LYMM01000053">
    <property type="protein sequence ID" value="PNU03273.1"/>
    <property type="molecule type" value="Genomic_DNA"/>
</dbReference>
<evidence type="ECO:0008006" key="5">
    <source>
        <dbReference type="Google" id="ProtNLM"/>
    </source>
</evidence>
<evidence type="ECO:0000313" key="4">
    <source>
        <dbReference type="Proteomes" id="UP000236327"/>
    </source>
</evidence>
<dbReference type="Proteomes" id="UP000236327">
    <property type="component" value="Unassembled WGS sequence"/>
</dbReference>
<dbReference type="Pfam" id="PF21027">
    <property type="entry name" value="Sde0182_C"/>
    <property type="match status" value="1"/>
</dbReference>
<feature type="domain" description="Cellulose-binding Sde182 C-terminal" evidence="2">
    <location>
        <begin position="376"/>
        <end position="455"/>
    </location>
</feature>
<organism evidence="3 4">
    <name type="scientific">Novosphingobium guangzhouense</name>
    <dbReference type="NCBI Taxonomy" id="1850347"/>
    <lineage>
        <taxon>Bacteria</taxon>
        <taxon>Pseudomonadati</taxon>
        <taxon>Pseudomonadota</taxon>
        <taxon>Alphaproteobacteria</taxon>
        <taxon>Sphingomonadales</taxon>
        <taxon>Sphingomonadaceae</taxon>
        <taxon>Novosphingobium</taxon>
    </lineage>
</organism>
<reference evidence="3 4" key="1">
    <citation type="submission" date="2016-05" db="EMBL/GenBank/DDBJ databases">
        <title>Complete genome sequence of Novosphingobium guangzhouense SA925(T).</title>
        <authorList>
            <person name="Sha S."/>
        </authorList>
    </citation>
    <scope>NUCLEOTIDE SEQUENCE [LARGE SCALE GENOMIC DNA]</scope>
    <source>
        <strain evidence="3 4">SA925</strain>
    </source>
</reference>
<feature type="domain" description="Cellulose-binding Sde182 nucleoside hydrolase-like" evidence="1">
    <location>
        <begin position="21"/>
        <end position="291"/>
    </location>
</feature>
<gene>
    <name evidence="3" type="ORF">A8V01_24150</name>
</gene>
<keyword evidence="4" id="KW-1185">Reference proteome</keyword>
<sequence>MVGCANAADATACPREPDNARLIVLTDIGNEPDDSESLVRLLLYTNEIDLEAVVASTSVWQHERIRPELVDERIAGYAKVAGNLRAHDCRYPEAAALARTVKRGSPRYGLAGVGPGKSTEGSRAIIAALDRDDARPLWVALWGGAVDLAQALTDMRDTRSPQAVEKALARLRIYAISDQDDAGPWIRTNFPKLFWVGSIHAFGDYSAATWRGFSGDLYRRPDLVAPAPAGPDGRLVTNDWLARNIRKGPLGTLYPAWLYAMEGDTPSFMNLVRNGLSSPERPEWGGWGGRYGRVSPGQGLFADATDTVVGMDGVTYRSGQATIWRWRKAYQNDFAARIAWTLTGCYTCANHAPRIALNGTHSPSPLVLSARPGTAITLDAGGSKDPDGDQLDFAWSIYLEAGSTFPEAPPEIRDGNKAIATVTVPSGATKPIHVILQVTDRGAPSLTRYRRVIIDPAKSAEGSSR</sequence>
<dbReference type="InterPro" id="IPR013783">
    <property type="entry name" value="Ig-like_fold"/>
</dbReference>
<evidence type="ECO:0000313" key="3">
    <source>
        <dbReference type="EMBL" id="PNU03273.1"/>
    </source>
</evidence>
<dbReference type="RefSeq" id="WP_170066001.1">
    <property type="nucleotide sequence ID" value="NZ_LYMM01000053.1"/>
</dbReference>
<comment type="caution">
    <text evidence="3">The sequence shown here is derived from an EMBL/GenBank/DDBJ whole genome shotgun (WGS) entry which is preliminary data.</text>
</comment>
<evidence type="ECO:0000259" key="2">
    <source>
        <dbReference type="Pfam" id="PF21027"/>
    </source>
</evidence>
<dbReference type="InterPro" id="IPR036452">
    <property type="entry name" value="Ribo_hydro-like"/>
</dbReference>